<evidence type="ECO:0000256" key="1">
    <source>
        <dbReference type="ARBA" id="ARBA00004127"/>
    </source>
</evidence>
<feature type="signal peptide" evidence="10">
    <location>
        <begin position="1"/>
        <end position="20"/>
    </location>
</feature>
<keyword evidence="3" id="KW-0050">Antiport</keyword>
<protein>
    <submittedName>
        <fullName evidence="13">Uncharacterized protein LOC104613163</fullName>
    </submittedName>
</protein>
<evidence type="ECO:0000256" key="6">
    <source>
        <dbReference type="ARBA" id="ARBA00023065"/>
    </source>
</evidence>
<organism evidence="12 13">
    <name type="scientific">Nelumbo nucifera</name>
    <name type="common">Sacred lotus</name>
    <dbReference type="NCBI Taxonomy" id="4432"/>
    <lineage>
        <taxon>Eukaryota</taxon>
        <taxon>Viridiplantae</taxon>
        <taxon>Streptophyta</taxon>
        <taxon>Embryophyta</taxon>
        <taxon>Tracheophyta</taxon>
        <taxon>Spermatophyta</taxon>
        <taxon>Magnoliopsida</taxon>
        <taxon>Proteales</taxon>
        <taxon>Nelumbonaceae</taxon>
        <taxon>Nelumbo</taxon>
    </lineage>
</organism>
<dbReference type="Proteomes" id="UP000189703">
    <property type="component" value="Unplaced"/>
</dbReference>
<dbReference type="InterPro" id="IPR011992">
    <property type="entry name" value="EF-hand-dom_pair"/>
</dbReference>
<feature type="transmembrane region" description="Helical" evidence="9">
    <location>
        <begin position="108"/>
        <end position="131"/>
    </location>
</feature>
<evidence type="ECO:0000256" key="7">
    <source>
        <dbReference type="ARBA" id="ARBA00023136"/>
    </source>
</evidence>
<evidence type="ECO:0000256" key="10">
    <source>
        <dbReference type="SAM" id="SignalP"/>
    </source>
</evidence>
<dbReference type="InterPro" id="IPR002048">
    <property type="entry name" value="EF_hand_dom"/>
</dbReference>
<name>A0A1U8BCK4_NELNU</name>
<feature type="domain" description="EF-hand" evidence="11">
    <location>
        <begin position="285"/>
        <end position="320"/>
    </location>
</feature>
<feature type="transmembrane region" description="Helical" evidence="9">
    <location>
        <begin position="517"/>
        <end position="536"/>
    </location>
</feature>
<feature type="transmembrane region" description="Helical" evidence="9">
    <location>
        <begin position="143"/>
        <end position="167"/>
    </location>
</feature>
<feature type="transmembrane region" description="Helical" evidence="9">
    <location>
        <begin position="406"/>
        <end position="426"/>
    </location>
</feature>
<evidence type="ECO:0000256" key="9">
    <source>
        <dbReference type="SAM" id="Phobius"/>
    </source>
</evidence>
<dbReference type="Gene3D" id="1.10.238.10">
    <property type="entry name" value="EF-hand"/>
    <property type="match status" value="1"/>
</dbReference>
<dbReference type="InterPro" id="IPR004837">
    <property type="entry name" value="NaCa_Exmemb"/>
</dbReference>
<dbReference type="KEGG" id="nnu:104613163"/>
<dbReference type="GO" id="GO:0005509">
    <property type="term" value="F:calcium ion binding"/>
    <property type="evidence" value="ECO:0007669"/>
    <property type="project" value="InterPro"/>
</dbReference>
<dbReference type="AlphaFoldDB" id="A0A1U8BCK4"/>
<feature type="transmembrane region" description="Helical" evidence="9">
    <location>
        <begin position="484"/>
        <end position="505"/>
    </location>
</feature>
<dbReference type="SUPFAM" id="SSF47473">
    <property type="entry name" value="EF-hand"/>
    <property type="match status" value="1"/>
</dbReference>
<evidence type="ECO:0000259" key="11">
    <source>
        <dbReference type="PROSITE" id="PS50222"/>
    </source>
</evidence>
<dbReference type="InterPro" id="IPR004713">
    <property type="entry name" value="CaH_exchang"/>
</dbReference>
<feature type="chain" id="PRO_5010585467" evidence="10">
    <location>
        <begin position="21"/>
        <end position="565"/>
    </location>
</feature>
<dbReference type="InParanoid" id="A0A1U8BCK4"/>
<feature type="transmembrane region" description="Helical" evidence="9">
    <location>
        <begin position="231"/>
        <end position="253"/>
    </location>
</feature>
<dbReference type="GO" id="GO:0015369">
    <property type="term" value="F:calcium:proton antiporter activity"/>
    <property type="evidence" value="ECO:0000318"/>
    <property type="project" value="GO_Central"/>
</dbReference>
<keyword evidence="4 9" id="KW-0812">Transmembrane</keyword>
<comment type="subcellular location">
    <subcellularLocation>
        <location evidence="1">Endomembrane system</location>
        <topology evidence="1">Multi-pass membrane protein</topology>
    </subcellularLocation>
</comment>
<feature type="transmembrane region" description="Helical" evidence="9">
    <location>
        <begin position="446"/>
        <end position="463"/>
    </location>
</feature>
<evidence type="ECO:0000256" key="2">
    <source>
        <dbReference type="ARBA" id="ARBA00022448"/>
    </source>
</evidence>
<evidence type="ECO:0000256" key="8">
    <source>
        <dbReference type="SAM" id="MobiDB-lite"/>
    </source>
</evidence>
<reference evidence="13" key="1">
    <citation type="submission" date="2025-08" db="UniProtKB">
        <authorList>
            <consortium name="RefSeq"/>
        </authorList>
    </citation>
    <scope>IDENTIFICATION</scope>
</reference>
<feature type="transmembrane region" description="Helical" evidence="9">
    <location>
        <begin position="543"/>
        <end position="563"/>
    </location>
</feature>
<evidence type="ECO:0000256" key="3">
    <source>
        <dbReference type="ARBA" id="ARBA00022449"/>
    </source>
</evidence>
<dbReference type="Pfam" id="PF13499">
    <property type="entry name" value="EF-hand_7"/>
    <property type="match status" value="1"/>
</dbReference>
<keyword evidence="10" id="KW-0732">Signal</keyword>
<dbReference type="GO" id="GO:0070588">
    <property type="term" value="P:calcium ion transmembrane transport"/>
    <property type="evidence" value="ECO:0000318"/>
    <property type="project" value="GO_Central"/>
</dbReference>
<feature type="compositionally biased region" description="Basic and acidic residues" evidence="8">
    <location>
        <begin position="383"/>
        <end position="393"/>
    </location>
</feature>
<keyword evidence="7 9" id="KW-0472">Membrane</keyword>
<keyword evidence="5 9" id="KW-1133">Transmembrane helix</keyword>
<keyword evidence="2" id="KW-0813">Transport</keyword>
<dbReference type="GO" id="GO:0006874">
    <property type="term" value="P:intracellular calcium ion homeostasis"/>
    <property type="evidence" value="ECO:0000318"/>
    <property type="project" value="GO_Central"/>
</dbReference>
<dbReference type="PANTHER" id="PTHR31503">
    <property type="entry name" value="VACUOLAR CALCIUM ION TRANSPORTER"/>
    <property type="match status" value="1"/>
</dbReference>
<accession>A0A1U8BCK4</accession>
<dbReference type="PANTHER" id="PTHR31503:SF80">
    <property type="entry name" value="EF-HAND DOMAIN-CONTAINING PROTEIN"/>
    <property type="match status" value="1"/>
</dbReference>
<dbReference type="OrthoDB" id="26525at2759"/>
<evidence type="ECO:0000313" key="12">
    <source>
        <dbReference type="Proteomes" id="UP000189703"/>
    </source>
</evidence>
<dbReference type="CDD" id="cd00051">
    <property type="entry name" value="EFh"/>
    <property type="match status" value="1"/>
</dbReference>
<evidence type="ECO:0000256" key="4">
    <source>
        <dbReference type="ARBA" id="ARBA00022692"/>
    </source>
</evidence>
<dbReference type="PROSITE" id="PS50222">
    <property type="entry name" value="EF_HAND_2"/>
    <property type="match status" value="1"/>
</dbReference>
<dbReference type="RefSeq" id="XP_010279180.1">
    <property type="nucleotide sequence ID" value="XM_010280878.2"/>
</dbReference>
<dbReference type="GO" id="GO:0016020">
    <property type="term" value="C:membrane"/>
    <property type="evidence" value="ECO:0007669"/>
    <property type="project" value="InterPro"/>
</dbReference>
<dbReference type="GeneID" id="104613163"/>
<dbReference type="Pfam" id="PF01699">
    <property type="entry name" value="Na_Ca_ex"/>
    <property type="match status" value="1"/>
</dbReference>
<feature type="compositionally biased region" description="Basic residues" evidence="8">
    <location>
        <begin position="370"/>
        <end position="380"/>
    </location>
</feature>
<proteinExistence type="predicted"/>
<feature type="region of interest" description="Disordered" evidence="8">
    <location>
        <begin position="361"/>
        <end position="393"/>
    </location>
</feature>
<dbReference type="SMART" id="SM00054">
    <property type="entry name" value="EFh"/>
    <property type="match status" value="2"/>
</dbReference>
<dbReference type="GO" id="GO:0012505">
    <property type="term" value="C:endomembrane system"/>
    <property type="evidence" value="ECO:0007669"/>
    <property type="project" value="UniProtKB-SubCell"/>
</dbReference>
<dbReference type="eggNOG" id="ENOG502QQG6">
    <property type="taxonomic scope" value="Eukaryota"/>
</dbReference>
<keyword evidence="6" id="KW-0406">Ion transport</keyword>
<keyword evidence="12" id="KW-1185">Reference proteome</keyword>
<sequence>MVKEALFLLVLLLVAGQGYGRRLVTENSTNLISDGIDDDHASDGSPFLALKRLSSPVTCEPEYGFLPCTTNIWGQLFIIVVYEYLLFLGENYISAGTELIFKLLGPGIFGASAFHILGSLPEAVLVLVAGVSGSIEIAQEQAVIGMALLAGSTVMLLTILWGSIVAVGKYDLSNDSKPTDISVTRRSHLTGFGVVTDLETNYTAKIMLLSLVPFIIVQLPKLLNMPSGERIAIIISLVVSLTLLVSYCFYQVFQPWIQNRRLEYLWHKYAQDNLLQKLLTNDGKPNMTVIKELFQKIDQNGDAYISPAELRALILGIQFEEIGLIKDGFTVQVMKEFDTSGDAHIDEAEFVRGISKWLQESQQTTENQSHHRRNLSRKPSQKSSEEEQEKLVNRQDKSIAVDDKSLWSYAKAAFLLLLGTTILAVLSEPLLDAAQSFSTAANIPSFFISFVFLPLAVNYREAVSAITAARQKKQRSASLTFSEIYSAVFMNNIVGISIFLVLVYIRGLAWDFSAEVLVVLIVCIVMGLVSGFCNVFPLWTSIVAYLLYPFSLLLVFILIYFFGWL</sequence>
<evidence type="ECO:0000256" key="5">
    <source>
        <dbReference type="ARBA" id="ARBA00022989"/>
    </source>
</evidence>
<dbReference type="OMA" id="VTCEPTY"/>
<evidence type="ECO:0000313" key="13">
    <source>
        <dbReference type="RefSeq" id="XP_010279180.1"/>
    </source>
</evidence>
<gene>
    <name evidence="13" type="primary">LOC104613163</name>
</gene>